<reference evidence="1 2" key="1">
    <citation type="submission" date="2018-09" db="EMBL/GenBank/DDBJ databases">
        <title>The draft genome of Acinetobacter spp. strains.</title>
        <authorList>
            <person name="Qin J."/>
            <person name="Feng Y."/>
            <person name="Zong Z."/>
        </authorList>
    </citation>
    <scope>NUCLEOTIDE SEQUENCE [LARGE SCALE GENOMIC DNA]</scope>
    <source>
        <strain evidence="1 2">WCHAc060115</strain>
    </source>
</reference>
<proteinExistence type="predicted"/>
<sequence>MNIATSIKPTSILANCTMLSPMNDGYINHPIIERFGSPSQPIYVDQCNVDISGFTYEKPLILSIVNGELELIQCAVLQDKQHIQIIPDGLAKGFAYYGELHQDKPVIITYHLEAFFKLASSINNHIEHIQDTFAVVLVILPHLCSANQSELKAFD</sequence>
<comment type="caution">
    <text evidence="1">The sequence shown here is derived from an EMBL/GenBank/DDBJ whole genome shotgun (WGS) entry which is preliminary data.</text>
</comment>
<dbReference type="AlphaFoldDB" id="A0A3A8F5D5"/>
<accession>A0A3A8F5D5</accession>
<name>A0A3A8F5D5_9GAMM</name>
<protein>
    <submittedName>
        <fullName evidence="1">Uncharacterized protein</fullName>
    </submittedName>
</protein>
<feature type="non-terminal residue" evidence="1">
    <location>
        <position position="155"/>
    </location>
</feature>
<organism evidence="1 2">
    <name type="scientific">Acinetobacter rongchengensis</name>
    <dbReference type="NCBI Taxonomy" id="2419601"/>
    <lineage>
        <taxon>Bacteria</taxon>
        <taxon>Pseudomonadati</taxon>
        <taxon>Pseudomonadota</taxon>
        <taxon>Gammaproteobacteria</taxon>
        <taxon>Moraxellales</taxon>
        <taxon>Moraxellaceae</taxon>
        <taxon>Acinetobacter</taxon>
    </lineage>
</organism>
<evidence type="ECO:0000313" key="2">
    <source>
        <dbReference type="Proteomes" id="UP000280405"/>
    </source>
</evidence>
<keyword evidence="2" id="KW-1185">Reference proteome</keyword>
<gene>
    <name evidence="1" type="ORF">D7V20_10635</name>
</gene>
<dbReference type="EMBL" id="RAXT01000019">
    <property type="protein sequence ID" value="RKG37574.1"/>
    <property type="molecule type" value="Genomic_DNA"/>
</dbReference>
<dbReference type="Proteomes" id="UP000280405">
    <property type="component" value="Unassembled WGS sequence"/>
</dbReference>
<evidence type="ECO:0000313" key="1">
    <source>
        <dbReference type="EMBL" id="RKG37574.1"/>
    </source>
</evidence>